<dbReference type="PANTHER" id="PTHR13483:SF3">
    <property type="entry name" value="BOX C_D SNORNA PROTEIN 1"/>
    <property type="match status" value="1"/>
</dbReference>
<name>A0ABU6YRI1_9FABA</name>
<accession>A0ABU6YRI1</accession>
<keyword evidence="1" id="KW-0597">Phosphoprotein</keyword>
<keyword evidence="5" id="KW-1185">Reference proteome</keyword>
<evidence type="ECO:0000313" key="5">
    <source>
        <dbReference type="Proteomes" id="UP001341840"/>
    </source>
</evidence>
<gene>
    <name evidence="4" type="ORF">PIB30_078641</name>
</gene>
<dbReference type="Pfam" id="PF25790">
    <property type="entry name" value="BCD1"/>
    <property type="match status" value="1"/>
</dbReference>
<evidence type="ECO:0000256" key="2">
    <source>
        <dbReference type="SAM" id="MobiDB-lite"/>
    </source>
</evidence>
<feature type="region of interest" description="Disordered" evidence="2">
    <location>
        <begin position="136"/>
        <end position="216"/>
    </location>
</feature>
<feature type="compositionally biased region" description="Polar residues" evidence="2">
    <location>
        <begin position="178"/>
        <end position="201"/>
    </location>
</feature>
<dbReference type="Proteomes" id="UP001341840">
    <property type="component" value="Unassembled WGS sequence"/>
</dbReference>
<evidence type="ECO:0000256" key="1">
    <source>
        <dbReference type="ARBA" id="ARBA00022553"/>
    </source>
</evidence>
<feature type="domain" description="BCD1 alpha/beta" evidence="3">
    <location>
        <begin position="1"/>
        <end position="124"/>
    </location>
</feature>
<proteinExistence type="predicted"/>
<dbReference type="InterPro" id="IPR051639">
    <property type="entry name" value="BCD1"/>
</dbReference>
<sequence>MSKRQKNQTRYDQRKKFISWTIEWHFHSTDVVLHDHGVNENTSFYSILEKHLKPGPWKNQLRQFIEDQPDHLKLFIRKYPKGPKSPFKELDMKAPIRQQLADVVILEFPIIFVFLPSHRIDFEVIKDVNRIANKSLQKDSEGSQNPEGGQNPEGVSFREEEIEDDSTDPQVFDLMKNLESSTSNQMPTHNMSSEKSPTGSSDKPLFEGDTMGNLSHSSLKNKELKIPEDMEFDFDQELLDVYANLMADMNPDDFLDFDGEFSKKTDKEIGLIGTGGVLPVPEELEEGEIPG</sequence>
<comment type="caution">
    <text evidence="4">The sequence shown here is derived from an EMBL/GenBank/DDBJ whole genome shotgun (WGS) entry which is preliminary data.</text>
</comment>
<reference evidence="4 5" key="1">
    <citation type="journal article" date="2023" name="Plants (Basel)">
        <title>Bridging the Gap: Combining Genomics and Transcriptomics Approaches to Understand Stylosanthes scabra, an Orphan Legume from the Brazilian Caatinga.</title>
        <authorList>
            <person name="Ferreira-Neto J.R.C."/>
            <person name="da Silva M.D."/>
            <person name="Binneck E."/>
            <person name="de Melo N.F."/>
            <person name="da Silva R.H."/>
            <person name="de Melo A.L.T.M."/>
            <person name="Pandolfi V."/>
            <person name="Bustamante F.O."/>
            <person name="Brasileiro-Vidal A.C."/>
            <person name="Benko-Iseppon A.M."/>
        </authorList>
    </citation>
    <scope>NUCLEOTIDE SEQUENCE [LARGE SCALE GENOMIC DNA]</scope>
    <source>
        <tissue evidence="4">Leaves</tissue>
    </source>
</reference>
<evidence type="ECO:0000259" key="3">
    <source>
        <dbReference type="Pfam" id="PF25790"/>
    </source>
</evidence>
<dbReference type="PANTHER" id="PTHR13483">
    <property type="entry name" value="BOX C_D SNORNA PROTEIN 1-RELATED"/>
    <property type="match status" value="1"/>
</dbReference>
<evidence type="ECO:0000313" key="4">
    <source>
        <dbReference type="EMBL" id="MED6211970.1"/>
    </source>
</evidence>
<dbReference type="EMBL" id="JASCZI010242747">
    <property type="protein sequence ID" value="MED6211970.1"/>
    <property type="molecule type" value="Genomic_DNA"/>
</dbReference>
<organism evidence="4 5">
    <name type="scientific">Stylosanthes scabra</name>
    <dbReference type="NCBI Taxonomy" id="79078"/>
    <lineage>
        <taxon>Eukaryota</taxon>
        <taxon>Viridiplantae</taxon>
        <taxon>Streptophyta</taxon>
        <taxon>Embryophyta</taxon>
        <taxon>Tracheophyta</taxon>
        <taxon>Spermatophyta</taxon>
        <taxon>Magnoliopsida</taxon>
        <taxon>eudicotyledons</taxon>
        <taxon>Gunneridae</taxon>
        <taxon>Pentapetalae</taxon>
        <taxon>rosids</taxon>
        <taxon>fabids</taxon>
        <taxon>Fabales</taxon>
        <taxon>Fabaceae</taxon>
        <taxon>Papilionoideae</taxon>
        <taxon>50 kb inversion clade</taxon>
        <taxon>dalbergioids sensu lato</taxon>
        <taxon>Dalbergieae</taxon>
        <taxon>Pterocarpus clade</taxon>
        <taxon>Stylosanthes</taxon>
    </lineage>
</organism>
<dbReference type="InterPro" id="IPR057721">
    <property type="entry name" value="BCD1_alpha/beta"/>
</dbReference>
<protein>
    <recommendedName>
        <fullName evidence="3">BCD1 alpha/beta domain-containing protein</fullName>
    </recommendedName>
</protein>